<feature type="transmembrane region" description="Helical" evidence="6">
    <location>
        <begin position="355"/>
        <end position="378"/>
    </location>
</feature>
<dbReference type="Proteomes" id="UP000216339">
    <property type="component" value="Unassembled WGS sequence"/>
</dbReference>
<proteinExistence type="predicted"/>
<dbReference type="CDD" id="cd17325">
    <property type="entry name" value="MFS_MdtG_SLC18_like"/>
    <property type="match status" value="1"/>
</dbReference>
<keyword evidence="3 6" id="KW-0812">Transmembrane</keyword>
<keyword evidence="5 6" id="KW-0472">Membrane</keyword>
<feature type="transmembrane region" description="Helical" evidence="6">
    <location>
        <begin position="232"/>
        <end position="253"/>
    </location>
</feature>
<evidence type="ECO:0000313" key="8">
    <source>
        <dbReference type="EMBL" id="PAP74645.1"/>
    </source>
</evidence>
<dbReference type="InterPro" id="IPR036259">
    <property type="entry name" value="MFS_trans_sf"/>
</dbReference>
<feature type="transmembrane region" description="Helical" evidence="6">
    <location>
        <begin position="78"/>
        <end position="101"/>
    </location>
</feature>
<dbReference type="PRINTS" id="PR01035">
    <property type="entry name" value="TCRTETA"/>
</dbReference>
<dbReference type="Gene3D" id="1.20.1250.20">
    <property type="entry name" value="MFS general substrate transporter like domains"/>
    <property type="match status" value="1"/>
</dbReference>
<evidence type="ECO:0000256" key="6">
    <source>
        <dbReference type="SAM" id="Phobius"/>
    </source>
</evidence>
<feature type="domain" description="Major facilitator superfamily (MFS) profile" evidence="7">
    <location>
        <begin position="4"/>
        <end position="406"/>
    </location>
</feature>
<comment type="caution">
    <text evidence="8">The sequence shown here is derived from an EMBL/GenBank/DDBJ whole genome shotgun (WGS) entry which is preliminary data.</text>
</comment>
<sequence>MPRHLLLLFLALFLAMIGFGLTLPVLPAFVERLALGRAATPGRVALHVGALTSAYALAQLVLAPLWGGWSDRHGRKALVVLGLVGVALSHVAFGLGTSLALLYGARLVGGAFAAALVVAATAAVADAVPAGERGRAMAWLGTAVSLGFVAGPALGGLLARGAWHVTLTLGHLVFDGFSVPFFVAAGLTLAVVPLVGHSLPNSTPNSTPTAASARVARLPVPWWPLARRLGGVLALALISMAALTLFEAVFALYADRELGFGLREIGVAFALCGLVMAVFQGGAVGWLSGRVGVRVQVALGFGLLGVGLLALPFLSRVPIVLAAVSVLALGVALVTPNLLTLAADRSGPQAGAGLGLLNAAVGLGQILGPLVGGLLFAWQADLPFRVAGLVALAVAAGTVVLRRRPHLSPVLPTVLGSATPDSPDC</sequence>
<evidence type="ECO:0000256" key="2">
    <source>
        <dbReference type="ARBA" id="ARBA00022448"/>
    </source>
</evidence>
<dbReference type="EMBL" id="MQWD01000005">
    <property type="protein sequence ID" value="PAP74645.1"/>
    <property type="molecule type" value="Genomic_DNA"/>
</dbReference>
<evidence type="ECO:0000256" key="5">
    <source>
        <dbReference type="ARBA" id="ARBA00023136"/>
    </source>
</evidence>
<comment type="subcellular location">
    <subcellularLocation>
        <location evidence="1">Membrane</location>
        <topology evidence="1">Multi-pass membrane protein</topology>
    </subcellularLocation>
</comment>
<feature type="transmembrane region" description="Helical" evidence="6">
    <location>
        <begin position="384"/>
        <end position="401"/>
    </location>
</feature>
<protein>
    <recommendedName>
        <fullName evidence="7">Major facilitator superfamily (MFS) profile domain-containing protein</fullName>
    </recommendedName>
</protein>
<dbReference type="PANTHER" id="PTHR23504">
    <property type="entry name" value="MAJOR FACILITATOR SUPERFAMILY DOMAIN-CONTAINING PROTEIN 10"/>
    <property type="match status" value="1"/>
</dbReference>
<evidence type="ECO:0000256" key="4">
    <source>
        <dbReference type="ARBA" id="ARBA00022989"/>
    </source>
</evidence>
<gene>
    <name evidence="8" type="ORF">BSZ37_20955</name>
</gene>
<feature type="transmembrane region" description="Helical" evidence="6">
    <location>
        <begin position="295"/>
        <end position="314"/>
    </location>
</feature>
<keyword evidence="9" id="KW-1185">Reference proteome</keyword>
<dbReference type="Pfam" id="PF07690">
    <property type="entry name" value="MFS_1"/>
    <property type="match status" value="1"/>
</dbReference>
<dbReference type="PROSITE" id="PS50850">
    <property type="entry name" value="MFS"/>
    <property type="match status" value="1"/>
</dbReference>
<keyword evidence="2" id="KW-0813">Transport</keyword>
<evidence type="ECO:0000259" key="7">
    <source>
        <dbReference type="PROSITE" id="PS50850"/>
    </source>
</evidence>
<feature type="transmembrane region" description="Helical" evidence="6">
    <location>
        <begin position="179"/>
        <end position="196"/>
    </location>
</feature>
<dbReference type="AlphaFoldDB" id="A0A271IVA3"/>
<feature type="transmembrane region" description="Helical" evidence="6">
    <location>
        <begin position="320"/>
        <end position="343"/>
    </location>
</feature>
<reference evidence="8 9" key="1">
    <citation type="submission" date="2016-11" db="EMBL/GenBank/DDBJ databases">
        <title>Study of marine rhodopsin-containing bacteria.</title>
        <authorList>
            <person name="Yoshizawa S."/>
            <person name="Kumagai Y."/>
            <person name="Kogure K."/>
        </authorList>
    </citation>
    <scope>NUCLEOTIDE SEQUENCE [LARGE SCALE GENOMIC DNA]</scope>
    <source>
        <strain evidence="8 9">SAORIC-28</strain>
    </source>
</reference>
<organism evidence="8 9">
    <name type="scientific">Rubrivirga marina</name>
    <dbReference type="NCBI Taxonomy" id="1196024"/>
    <lineage>
        <taxon>Bacteria</taxon>
        <taxon>Pseudomonadati</taxon>
        <taxon>Rhodothermota</taxon>
        <taxon>Rhodothermia</taxon>
        <taxon>Rhodothermales</taxon>
        <taxon>Rubricoccaceae</taxon>
        <taxon>Rubrivirga</taxon>
    </lineage>
</organism>
<evidence type="ECO:0000313" key="9">
    <source>
        <dbReference type="Proteomes" id="UP000216339"/>
    </source>
</evidence>
<dbReference type="GO" id="GO:0022857">
    <property type="term" value="F:transmembrane transporter activity"/>
    <property type="evidence" value="ECO:0007669"/>
    <property type="project" value="InterPro"/>
</dbReference>
<feature type="transmembrane region" description="Helical" evidence="6">
    <location>
        <begin position="265"/>
        <end position="288"/>
    </location>
</feature>
<feature type="transmembrane region" description="Helical" evidence="6">
    <location>
        <begin position="137"/>
        <end position="159"/>
    </location>
</feature>
<dbReference type="GO" id="GO:0016020">
    <property type="term" value="C:membrane"/>
    <property type="evidence" value="ECO:0007669"/>
    <property type="project" value="UniProtKB-SubCell"/>
</dbReference>
<keyword evidence="4 6" id="KW-1133">Transmembrane helix</keyword>
<dbReference type="RefSeq" id="WP_095512608.1">
    <property type="nucleotide sequence ID" value="NZ_MQWD01000005.1"/>
</dbReference>
<feature type="transmembrane region" description="Helical" evidence="6">
    <location>
        <begin position="107"/>
        <end position="125"/>
    </location>
</feature>
<dbReference type="PANTHER" id="PTHR23504:SF15">
    <property type="entry name" value="MAJOR FACILITATOR SUPERFAMILY (MFS) PROFILE DOMAIN-CONTAINING PROTEIN"/>
    <property type="match status" value="1"/>
</dbReference>
<dbReference type="InterPro" id="IPR020846">
    <property type="entry name" value="MFS_dom"/>
</dbReference>
<evidence type="ECO:0000256" key="1">
    <source>
        <dbReference type="ARBA" id="ARBA00004141"/>
    </source>
</evidence>
<dbReference type="InterPro" id="IPR011701">
    <property type="entry name" value="MFS"/>
</dbReference>
<dbReference type="OrthoDB" id="9793283at2"/>
<name>A0A271IVA3_9BACT</name>
<dbReference type="InterPro" id="IPR001958">
    <property type="entry name" value="Tet-R_TetA/multi-R_MdtG-like"/>
</dbReference>
<dbReference type="SUPFAM" id="SSF103473">
    <property type="entry name" value="MFS general substrate transporter"/>
    <property type="match status" value="1"/>
</dbReference>
<accession>A0A271IVA3</accession>
<feature type="transmembrane region" description="Helical" evidence="6">
    <location>
        <begin position="44"/>
        <end position="66"/>
    </location>
</feature>
<evidence type="ECO:0000256" key="3">
    <source>
        <dbReference type="ARBA" id="ARBA00022692"/>
    </source>
</evidence>